<dbReference type="AlphaFoldDB" id="A0A1P8KJZ8"/>
<dbReference type="GO" id="GO:0000160">
    <property type="term" value="P:phosphorelay signal transduction system"/>
    <property type="evidence" value="ECO:0007669"/>
    <property type="project" value="InterPro"/>
</dbReference>
<dbReference type="PANTHER" id="PTHR44591">
    <property type="entry name" value="STRESS RESPONSE REGULATOR PROTEIN 1"/>
    <property type="match status" value="1"/>
</dbReference>
<evidence type="ECO:0000256" key="2">
    <source>
        <dbReference type="ARBA" id="ARBA00022500"/>
    </source>
</evidence>
<evidence type="ECO:0000256" key="3">
    <source>
        <dbReference type="ARBA" id="ARBA00022553"/>
    </source>
</evidence>
<dbReference type="InterPro" id="IPR001789">
    <property type="entry name" value="Sig_transdc_resp-reg_receiver"/>
</dbReference>
<accession>A0A1P8KJZ8</accession>
<dbReference type="EMBL" id="CP019070">
    <property type="protein sequence ID" value="APW64888.1"/>
    <property type="molecule type" value="Genomic_DNA"/>
</dbReference>
<evidence type="ECO:0000259" key="6">
    <source>
        <dbReference type="PROSITE" id="PS50110"/>
    </source>
</evidence>
<dbReference type="SMART" id="SM00448">
    <property type="entry name" value="REC"/>
    <property type="match status" value="1"/>
</dbReference>
<dbReference type="OrthoDB" id="9800029at2"/>
<evidence type="ECO:0000256" key="1">
    <source>
        <dbReference type="ARBA" id="ARBA00001946"/>
    </source>
</evidence>
<sequence>MHEKIEKLRGLKLLFVEDEEDLLSIISDALTKLQANFLTANNGIEALAILKENPDIDAIITDINMPLMNGLDMIKNIIDQGFDIPIIIMSAHTEIEYITKAEEYGVNEYLLKPFDFIKFIELITSMEIKKYVNR</sequence>
<comment type="cofactor">
    <cofactor evidence="1">
        <name>Mg(2+)</name>
        <dbReference type="ChEBI" id="CHEBI:18420"/>
    </cofactor>
</comment>
<gene>
    <name evidence="7" type="ORF">LPB137_03030</name>
</gene>
<proteinExistence type="predicted"/>
<keyword evidence="2" id="KW-0145">Chemotaxis</keyword>
<dbReference type="RefSeq" id="WP_076084213.1">
    <property type="nucleotide sequence ID" value="NZ_CP019070.1"/>
</dbReference>
<name>A0A1P8KJZ8_9BACT</name>
<dbReference type="Proteomes" id="UP000186074">
    <property type="component" value="Chromosome"/>
</dbReference>
<dbReference type="GO" id="GO:0006935">
    <property type="term" value="P:chemotaxis"/>
    <property type="evidence" value="ECO:0007669"/>
    <property type="project" value="UniProtKB-KW"/>
</dbReference>
<dbReference type="PROSITE" id="PS50110">
    <property type="entry name" value="RESPONSE_REGULATORY"/>
    <property type="match status" value="1"/>
</dbReference>
<dbReference type="InterPro" id="IPR050595">
    <property type="entry name" value="Bact_response_regulator"/>
</dbReference>
<evidence type="ECO:0000256" key="5">
    <source>
        <dbReference type="PROSITE-ProRule" id="PRU00169"/>
    </source>
</evidence>
<feature type="domain" description="Response regulatory" evidence="6">
    <location>
        <begin position="12"/>
        <end position="127"/>
    </location>
</feature>
<reference evidence="7 8" key="1">
    <citation type="submission" date="2017-01" db="EMBL/GenBank/DDBJ databases">
        <title>Genome sequencing of Arcobacter sp. LPB0137.</title>
        <authorList>
            <person name="Lee G.-W."/>
            <person name="Yi H."/>
        </authorList>
    </citation>
    <scope>NUCLEOTIDE SEQUENCE [LARGE SCALE GENOMIC DNA]</scope>
    <source>
        <strain evidence="7 8">LPB0137</strain>
    </source>
</reference>
<keyword evidence="3 5" id="KW-0597">Phosphoprotein</keyword>
<dbReference type="InterPro" id="IPR011006">
    <property type="entry name" value="CheY-like_superfamily"/>
</dbReference>
<dbReference type="SUPFAM" id="SSF52172">
    <property type="entry name" value="CheY-like"/>
    <property type="match status" value="1"/>
</dbReference>
<dbReference type="Gene3D" id="3.40.50.2300">
    <property type="match status" value="1"/>
</dbReference>
<evidence type="ECO:0000313" key="7">
    <source>
        <dbReference type="EMBL" id="APW64888.1"/>
    </source>
</evidence>
<evidence type="ECO:0000313" key="8">
    <source>
        <dbReference type="Proteomes" id="UP000186074"/>
    </source>
</evidence>
<evidence type="ECO:0000256" key="4">
    <source>
        <dbReference type="ARBA" id="ARBA00022779"/>
    </source>
</evidence>
<keyword evidence="4" id="KW-0283">Flagellar rotation</keyword>
<dbReference type="KEGG" id="alp:LPB137_03030"/>
<keyword evidence="8" id="KW-1185">Reference proteome</keyword>
<feature type="modified residue" description="4-aspartylphosphate" evidence="5">
    <location>
        <position position="62"/>
    </location>
</feature>
<dbReference type="STRING" id="1850254.LPB137_03030"/>
<dbReference type="PANTHER" id="PTHR44591:SF3">
    <property type="entry name" value="RESPONSE REGULATORY DOMAIN-CONTAINING PROTEIN"/>
    <property type="match status" value="1"/>
</dbReference>
<protein>
    <recommendedName>
        <fullName evidence="6">Response regulatory domain-containing protein</fullName>
    </recommendedName>
</protein>
<dbReference type="Pfam" id="PF00072">
    <property type="entry name" value="Response_reg"/>
    <property type="match status" value="1"/>
</dbReference>
<dbReference type="GO" id="GO:0097588">
    <property type="term" value="P:archaeal or bacterial-type flagellum-dependent cell motility"/>
    <property type="evidence" value="ECO:0007669"/>
    <property type="project" value="UniProtKB-KW"/>
</dbReference>
<organism evidence="7 8">
    <name type="scientific">Poseidonibacter parvus</name>
    <dbReference type="NCBI Taxonomy" id="1850254"/>
    <lineage>
        <taxon>Bacteria</taxon>
        <taxon>Pseudomonadati</taxon>
        <taxon>Campylobacterota</taxon>
        <taxon>Epsilonproteobacteria</taxon>
        <taxon>Campylobacterales</taxon>
        <taxon>Arcobacteraceae</taxon>
        <taxon>Poseidonibacter</taxon>
    </lineage>
</organism>